<evidence type="ECO:0000256" key="3">
    <source>
        <dbReference type="ARBA" id="ARBA00022630"/>
    </source>
</evidence>
<accession>A0ABT9GVC1</accession>
<dbReference type="Gene3D" id="3.50.50.60">
    <property type="entry name" value="FAD/NAD(P)-binding domain"/>
    <property type="match status" value="1"/>
</dbReference>
<comment type="caution">
    <text evidence="13">The sequence shown here is derived from an EMBL/GenBank/DDBJ whole genome shotgun (WGS) entry which is preliminary data.</text>
</comment>
<dbReference type="NCBIfam" id="NF002481">
    <property type="entry name" value="PRK01747.1-2"/>
    <property type="match status" value="1"/>
</dbReference>
<evidence type="ECO:0000256" key="9">
    <source>
        <dbReference type="ARBA" id="ARBA00023268"/>
    </source>
</evidence>
<dbReference type="Pfam" id="PF01266">
    <property type="entry name" value="DAO"/>
    <property type="match status" value="1"/>
</dbReference>
<dbReference type="HAMAP" id="MF_01102">
    <property type="entry name" value="MnmC"/>
    <property type="match status" value="1"/>
</dbReference>
<feature type="domain" description="MnmC-like methyltransferase" evidence="12">
    <location>
        <begin position="120"/>
        <end position="239"/>
    </location>
</feature>
<dbReference type="PANTHER" id="PTHR13847">
    <property type="entry name" value="SARCOSINE DEHYDROGENASE-RELATED"/>
    <property type="match status" value="1"/>
</dbReference>
<evidence type="ECO:0000259" key="12">
    <source>
        <dbReference type="Pfam" id="PF05430"/>
    </source>
</evidence>
<feature type="domain" description="FAD dependent oxidoreductase" evidence="11">
    <location>
        <begin position="273"/>
        <end position="611"/>
    </location>
</feature>
<dbReference type="PANTHER" id="PTHR13847:SF283">
    <property type="entry name" value="TRNA 5-METHYLAMINOMETHYL-2-THIOURIDINE BIOSYNTHESIS BIFUNCTIONAL PROTEIN MNMC"/>
    <property type="match status" value="1"/>
</dbReference>
<evidence type="ECO:0000313" key="14">
    <source>
        <dbReference type="Proteomes" id="UP001231616"/>
    </source>
</evidence>
<dbReference type="Gene3D" id="3.30.9.10">
    <property type="entry name" value="D-Amino Acid Oxidase, subunit A, domain 2"/>
    <property type="match status" value="1"/>
</dbReference>
<dbReference type="RefSeq" id="WP_305892238.1">
    <property type="nucleotide sequence ID" value="NZ_JAUZVZ010000002.1"/>
</dbReference>
<keyword evidence="14" id="KW-1185">Reference proteome</keyword>
<keyword evidence="7 10" id="KW-0274">FAD</keyword>
<comment type="cofactor">
    <cofactor evidence="10">
        <name>FAD</name>
        <dbReference type="ChEBI" id="CHEBI:57692"/>
    </cofactor>
</comment>
<proteinExistence type="inferred from homology"/>
<evidence type="ECO:0000256" key="4">
    <source>
        <dbReference type="ARBA" id="ARBA00022679"/>
    </source>
</evidence>
<evidence type="ECO:0000256" key="8">
    <source>
        <dbReference type="ARBA" id="ARBA00023002"/>
    </source>
</evidence>
<evidence type="ECO:0000256" key="2">
    <source>
        <dbReference type="ARBA" id="ARBA00022603"/>
    </source>
</evidence>
<comment type="catalytic activity">
    <reaction evidence="10">
        <text>5-aminomethyl-2-thiouridine(34) in tRNA + S-adenosyl-L-methionine = 5-methylaminomethyl-2-thiouridine(34) in tRNA + S-adenosyl-L-homocysteine + H(+)</text>
        <dbReference type="Rhea" id="RHEA:19569"/>
        <dbReference type="Rhea" id="RHEA-COMP:10195"/>
        <dbReference type="Rhea" id="RHEA-COMP:10197"/>
        <dbReference type="ChEBI" id="CHEBI:15378"/>
        <dbReference type="ChEBI" id="CHEBI:57856"/>
        <dbReference type="ChEBI" id="CHEBI:59789"/>
        <dbReference type="ChEBI" id="CHEBI:74454"/>
        <dbReference type="ChEBI" id="CHEBI:74455"/>
        <dbReference type="EC" id="2.1.1.61"/>
    </reaction>
</comment>
<dbReference type="Pfam" id="PF05430">
    <property type="entry name" value="Methyltransf_30"/>
    <property type="match status" value="1"/>
</dbReference>
<keyword evidence="1 10" id="KW-0963">Cytoplasm</keyword>
<keyword evidence="5 10" id="KW-0949">S-adenosyl-L-methionine</keyword>
<keyword evidence="9 10" id="KW-0511">Multifunctional enzyme</keyword>
<organism evidence="13 14">
    <name type="scientific">Alkalimonas collagenimarina</name>
    <dbReference type="NCBI Taxonomy" id="400390"/>
    <lineage>
        <taxon>Bacteria</taxon>
        <taxon>Pseudomonadati</taxon>
        <taxon>Pseudomonadota</taxon>
        <taxon>Gammaproteobacteria</taxon>
        <taxon>Alkalimonas</taxon>
    </lineage>
</organism>
<name>A0ABT9GVC1_9GAMM</name>
<evidence type="ECO:0000256" key="10">
    <source>
        <dbReference type="HAMAP-Rule" id="MF_01102"/>
    </source>
</evidence>
<evidence type="ECO:0000259" key="11">
    <source>
        <dbReference type="Pfam" id="PF01266"/>
    </source>
</evidence>
<dbReference type="NCBIfam" id="NF033855">
    <property type="entry name" value="tRNA_MNMC2"/>
    <property type="match status" value="1"/>
</dbReference>
<keyword evidence="3 10" id="KW-0285">Flavoprotein</keyword>
<gene>
    <name evidence="10 13" type="primary">mnmC</name>
    <name evidence="13" type="ORF">Q3O60_02070</name>
</gene>
<comment type="subcellular location">
    <subcellularLocation>
        <location evidence="10">Cytoplasm</location>
    </subcellularLocation>
</comment>
<comment type="function">
    <text evidence="10">Catalyzes the last two steps in the biosynthesis of 5-methylaminomethyl-2-thiouridine (mnm(5)s(2)U) at the wobble position (U34) in tRNA. Catalyzes the FAD-dependent demodification of cmnm(5)s(2)U34 to nm(5)s(2)U34, followed by the transfer of a methyl group from S-adenosyl-L-methionine to nm(5)s(2)U34, to form mnm(5)s(2)U34.</text>
</comment>
<evidence type="ECO:0000256" key="7">
    <source>
        <dbReference type="ARBA" id="ARBA00022827"/>
    </source>
</evidence>
<dbReference type="InterPro" id="IPR047785">
    <property type="entry name" value="tRNA_MNMC2"/>
</dbReference>
<comment type="similarity">
    <text evidence="10">In the N-terminal section; belongs to the methyltransferase superfamily. tRNA (mnm(5)s(2)U34)-methyltransferase family.</text>
</comment>
<reference evidence="13 14" key="1">
    <citation type="submission" date="2023-08" db="EMBL/GenBank/DDBJ databases">
        <authorList>
            <person name="Joshi A."/>
            <person name="Thite S."/>
        </authorList>
    </citation>
    <scope>NUCLEOTIDE SEQUENCE [LARGE SCALE GENOMIC DNA]</scope>
    <source>
        <strain evidence="13 14">AC40</strain>
    </source>
</reference>
<feature type="region of interest" description="tRNA (mnm(5)s(2)U34)-methyltransferase" evidence="10">
    <location>
        <begin position="1"/>
        <end position="241"/>
    </location>
</feature>
<dbReference type="InterPro" id="IPR008471">
    <property type="entry name" value="MnmC-like_methylTransf"/>
</dbReference>
<feature type="region of interest" description="FAD-dependent cmnm(5)s(2)U34 oxidoreductase" evidence="10">
    <location>
        <begin position="277"/>
        <end position="640"/>
    </location>
</feature>
<evidence type="ECO:0000256" key="1">
    <source>
        <dbReference type="ARBA" id="ARBA00022490"/>
    </source>
</evidence>
<dbReference type="InterPro" id="IPR036188">
    <property type="entry name" value="FAD/NAD-bd_sf"/>
</dbReference>
<dbReference type="InterPro" id="IPR006076">
    <property type="entry name" value="FAD-dep_OxRdtase"/>
</dbReference>
<evidence type="ECO:0000256" key="5">
    <source>
        <dbReference type="ARBA" id="ARBA00022691"/>
    </source>
</evidence>
<sequence length="640" mass="71295">MKTVQHASIYFNEQGTPIAKQFDDVYFSNDGGLAETDFVFLKHNHLPERWQQHSATFFHIGETGFGTGSNFLLAWQRFRQFRQQHPEARCQRLYFTSFEKFPLSQTDLTQALSSLAGFDGECQALLRDYPVATSGCHRLTFDDGQVVLDLWFGDVLESLPQRDAHVAIDAWFLDGFAPSKNPDMWQPELFQQLAKHSKKGTTVATFTAAGLVKRGLQAAGFSVQKVKGFGRKREMITAVWQEQATDAVTETSMNSEPHAERNNNQHKQVVRQDITIIGGGLAAVCLSQALLRKGCKVTLLCADAELAAGASKNRQGALYPNLHAEPSKPSLIQAAAFQFARSYYPKQPFSFAHDWCGVQHQACTPQLLKRHGKIASHWPDKLVQTLTPQQASRQAGVELPFPAILYPAGGWLSPQQFCQAAGDFLQQQANFTLHLNWPVQQLHAEQGLWSIKAPGQPGITASNLVLTLGHQTNQLLTGQPLPITGIRGQVSYIEQAALAPLKTVLCHKGYLTPAWQGLHAVGATFDRSRSDEAIFDQDNDDNLRLVEQSLQQPRWIEHSKVREARTGVRATVPDRLPLFGRWLEQKQYCYVLTGLGARGLLFAPLLAEALACELVAEPSPLPLDWHQALCAERYLTRQSN</sequence>
<comment type="similarity">
    <text evidence="10">In the C-terminal section; belongs to the DAO family.</text>
</comment>
<dbReference type="Proteomes" id="UP001231616">
    <property type="component" value="Unassembled WGS sequence"/>
</dbReference>
<keyword evidence="4 10" id="KW-0808">Transferase</keyword>
<dbReference type="EC" id="1.5.-.-" evidence="10"/>
<protein>
    <recommendedName>
        <fullName evidence="10">tRNA 5-methylaminomethyl-2-thiouridine biosynthesis bifunctional protein MnmC</fullName>
        <shortName evidence="10">tRNA mnm(5)s(2)U biosynthesis bifunctional protein</shortName>
    </recommendedName>
    <domain>
        <recommendedName>
            <fullName evidence="10">tRNA (mnm(5)s(2)U34)-methyltransferase</fullName>
            <ecNumber evidence="10">2.1.1.61</ecNumber>
        </recommendedName>
    </domain>
    <domain>
        <recommendedName>
            <fullName evidence="10">FAD-dependent cmnm(5)s(2)U34 oxidoreductase</fullName>
            <ecNumber evidence="10">1.5.-.-</ecNumber>
        </recommendedName>
    </domain>
</protein>
<keyword evidence="2 10" id="KW-0489">Methyltransferase</keyword>
<keyword evidence="8 10" id="KW-0560">Oxidoreductase</keyword>
<evidence type="ECO:0000313" key="13">
    <source>
        <dbReference type="EMBL" id="MDP4534973.1"/>
    </source>
</evidence>
<dbReference type="InterPro" id="IPR029063">
    <property type="entry name" value="SAM-dependent_MTases_sf"/>
</dbReference>
<dbReference type="EMBL" id="JAUZVZ010000002">
    <property type="protein sequence ID" value="MDP4534973.1"/>
    <property type="molecule type" value="Genomic_DNA"/>
</dbReference>
<dbReference type="InterPro" id="IPR017610">
    <property type="entry name" value="tRNA_S-uridine_synth_MnmC_C"/>
</dbReference>
<evidence type="ECO:0000256" key="6">
    <source>
        <dbReference type="ARBA" id="ARBA00022694"/>
    </source>
</evidence>
<dbReference type="InterPro" id="IPR023032">
    <property type="entry name" value="tRNA_MAMT_biosynth_bifunc_MnmC"/>
</dbReference>
<dbReference type="NCBIfam" id="TIGR03197">
    <property type="entry name" value="MnmC_Cterm"/>
    <property type="match status" value="1"/>
</dbReference>
<dbReference type="EC" id="2.1.1.61" evidence="10"/>
<keyword evidence="6 10" id="KW-0819">tRNA processing</keyword>
<dbReference type="SUPFAM" id="SSF51905">
    <property type="entry name" value="FAD/NAD(P)-binding domain"/>
    <property type="match status" value="1"/>
</dbReference>
<dbReference type="Gene3D" id="3.40.50.150">
    <property type="entry name" value="Vaccinia Virus protein VP39"/>
    <property type="match status" value="1"/>
</dbReference>